<name>A0A0L6VSI2_9BASI</name>
<feature type="non-terminal residue" evidence="2">
    <location>
        <position position="1"/>
    </location>
</feature>
<dbReference type="Proteomes" id="UP000037035">
    <property type="component" value="Unassembled WGS sequence"/>
</dbReference>
<evidence type="ECO:0000313" key="3">
    <source>
        <dbReference type="Proteomes" id="UP000037035"/>
    </source>
</evidence>
<protein>
    <submittedName>
        <fullName evidence="2">Uncharacterized protein</fullName>
    </submittedName>
</protein>
<sequence length="129" mass="13791">PNTTTPHVPLNDVMETDHTSQTCIPTRPTILPPSSVFLTFLASVIGNPNNCTPDGTLSIDPNSLAVIQQMMAAEASHLAQMDKRMDQMAKLLESLETRLGNLENARPAAPSRPPNAMPGQKSYAKAIGA</sequence>
<dbReference type="VEuPathDB" id="FungiDB:VP01_11182g1"/>
<dbReference type="OrthoDB" id="10595034at2759"/>
<dbReference type="EMBL" id="LAVV01001313">
    <property type="protein sequence ID" value="KNZ63649.1"/>
    <property type="molecule type" value="Genomic_DNA"/>
</dbReference>
<feature type="region of interest" description="Disordered" evidence="1">
    <location>
        <begin position="104"/>
        <end position="129"/>
    </location>
</feature>
<reference evidence="2 3" key="1">
    <citation type="submission" date="2015-08" db="EMBL/GenBank/DDBJ databases">
        <title>Next Generation Sequencing and Analysis of the Genome of Puccinia sorghi L Schw, the Causal Agent of Maize Common Rust.</title>
        <authorList>
            <person name="Rochi L."/>
            <person name="Burguener G."/>
            <person name="Darino M."/>
            <person name="Turjanski A."/>
            <person name="Kreff E."/>
            <person name="Dieguez M.J."/>
            <person name="Sacco F."/>
        </authorList>
    </citation>
    <scope>NUCLEOTIDE SEQUENCE [LARGE SCALE GENOMIC DNA]</scope>
    <source>
        <strain evidence="2 3">RO10H11247</strain>
    </source>
</reference>
<organism evidence="2 3">
    <name type="scientific">Puccinia sorghi</name>
    <dbReference type="NCBI Taxonomy" id="27349"/>
    <lineage>
        <taxon>Eukaryota</taxon>
        <taxon>Fungi</taxon>
        <taxon>Dikarya</taxon>
        <taxon>Basidiomycota</taxon>
        <taxon>Pucciniomycotina</taxon>
        <taxon>Pucciniomycetes</taxon>
        <taxon>Pucciniales</taxon>
        <taxon>Pucciniaceae</taxon>
        <taxon>Puccinia</taxon>
    </lineage>
</organism>
<gene>
    <name evidence="2" type="ORF">VP01_11182g1</name>
</gene>
<evidence type="ECO:0000256" key="1">
    <source>
        <dbReference type="SAM" id="MobiDB-lite"/>
    </source>
</evidence>
<proteinExistence type="predicted"/>
<comment type="caution">
    <text evidence="2">The sequence shown here is derived from an EMBL/GenBank/DDBJ whole genome shotgun (WGS) entry which is preliminary data.</text>
</comment>
<keyword evidence="3" id="KW-1185">Reference proteome</keyword>
<dbReference type="AlphaFoldDB" id="A0A0L6VSI2"/>
<accession>A0A0L6VSI2</accession>
<feature type="non-terminal residue" evidence="2">
    <location>
        <position position="129"/>
    </location>
</feature>
<evidence type="ECO:0000313" key="2">
    <source>
        <dbReference type="EMBL" id="KNZ63649.1"/>
    </source>
</evidence>